<reference evidence="4" key="2">
    <citation type="journal article" date="2022" name="Sci. Total Environ.">
        <title>Prevalence, transmission, and molecular epidemiology of tet(X)-positive bacteria among humans, animals, and environmental niches in China: An epidemiological, and genomic-based study.</title>
        <authorList>
            <person name="Dong N."/>
            <person name="Zeng Y."/>
            <person name="Cai C."/>
            <person name="Sun C."/>
            <person name="Lu J."/>
            <person name="Liu C."/>
            <person name="Zhou H."/>
            <person name="Sun Q."/>
            <person name="Shu L."/>
            <person name="Wang H."/>
            <person name="Wang Y."/>
            <person name="Wang S."/>
            <person name="Wu C."/>
            <person name="Chan E.W."/>
            <person name="Chen G."/>
            <person name="Shen Z."/>
            <person name="Chen S."/>
            <person name="Zhang R."/>
        </authorList>
    </citation>
    <scope>NUCLEOTIDE SEQUENCE</scope>
    <source>
        <strain evidence="4">R655-4</strain>
    </source>
</reference>
<dbReference type="InterPro" id="IPR026444">
    <property type="entry name" value="Secre_tail"/>
</dbReference>
<dbReference type="PANTHER" id="PTHR12631">
    <property type="entry name" value="ALPHA-L-IDURONIDASE"/>
    <property type="match status" value="1"/>
</dbReference>
<dbReference type="GO" id="GO:0004553">
    <property type="term" value="F:hydrolase activity, hydrolyzing O-glycosyl compounds"/>
    <property type="evidence" value="ECO:0007669"/>
    <property type="project" value="TreeGrafter"/>
</dbReference>
<organism evidence="4 5">
    <name type="scientific">Empedobacter brevis</name>
    <dbReference type="NCBI Taxonomy" id="247"/>
    <lineage>
        <taxon>Bacteria</taxon>
        <taxon>Pseudomonadati</taxon>
        <taxon>Bacteroidota</taxon>
        <taxon>Flavobacteriia</taxon>
        <taxon>Flavobacteriales</taxon>
        <taxon>Weeksellaceae</taxon>
        <taxon>Empedobacter</taxon>
    </lineage>
</organism>
<dbReference type="Gene3D" id="3.20.20.80">
    <property type="entry name" value="Glycosidases"/>
    <property type="match status" value="1"/>
</dbReference>
<dbReference type="AlphaFoldDB" id="A0AAJ1QHR8"/>
<dbReference type="InterPro" id="IPR017853">
    <property type="entry name" value="GH"/>
</dbReference>
<sequence>MKKFLYFILLFYFNTVKAQNLLHNANFDNEYGVSGENEGCALPFFFNPNWGGTPTSDIRFSKESSIYKSFPFSQKVEINRISGYSYYAQDFKIIGKQKLKGSIYIYTKDINQSITFLIRSRNQSNSKIIEKKVNLERNKWQKIEIFGNTNCVIDDTSEYIYDFMIFFETKGTLYLDNADLQILYENSSEKNILKNSDFEEEYGTNGEFSGCSKYFFYNPDWMNHNGSIATFSKDSMHKKNGQFSQKVMIESIPNNSYLYYAQGVRLENNKLTKASFWIKPISSIKSKNIKIQFSIRSRENFNENLLFEEFDLIPNQWQKIEIFGKTHLFSNTSTENSDFFINFKESGTYYIDEASLIQSENDVSNQNIYNEIENYLPNLIKNQSFEGAFDNQGIANYFINNPGWDSVTHSKMEFALEKCDTYNGLQSQKIIIKSIKDYAYFFQPFQAKANRIYKISAWVKSEDGIELNLTLRNRRNDEPKISSSITKKIGKNWEKIEIIGGMGTYESKIDSNTIDDFDFFIRFYSTGTLLIDDISVVDVTDMVINQNISDITKDKYIPKSFFGLHLNKLKSYNDTNQNAHTKWPEINFGLLRLWDSGTKWSEIEKQEGNFKLDRINLYLEKRDSFDINTNILLTLGSPPKWAVANTNDTHPNSTEIYTSVANIDTWKNYIRKIGNEYKSKIKYWEIWNEVDIFFKESKNVNLIDLALTAYETLKEINPNFQILSPNFTSSESAAKFLYDFKKKYPDNIYPFDIFSFHAYPSKTPEMDIGIFYGYKNVLKNYKLNNIPIWNTEGSVNRGFNNTFPMDSNEKLGAVSRAYIIQWLYDIENFNWYFYEPYISNNENWYEQGVSLSLNEDGVKFEISPSGKAYYFTNQWLINKRMINKEIINNVWIITLVNESNDKEYIIWTTDSNTSTINKETRWNGYKIYNLKGNNVISNNSSITVTPAPIFLTKNSNSNEKLSVNNLNDIEYFKLYPNPTKDLLYIKNFLNEDFQLNLYNSLGIKVKKNIYSPQIIDLRNLPKGIYFIELLTIKTGKTIKAKIIIN</sequence>
<proteinExistence type="predicted"/>
<dbReference type="Pfam" id="PF18962">
    <property type="entry name" value="Por_Secre_tail"/>
    <property type="match status" value="1"/>
</dbReference>
<dbReference type="InterPro" id="IPR051923">
    <property type="entry name" value="Glycosyl_Hydrolase_39"/>
</dbReference>
<evidence type="ECO:0000256" key="2">
    <source>
        <dbReference type="SAM" id="SignalP"/>
    </source>
</evidence>
<comment type="caution">
    <text evidence="4">The sequence shown here is derived from an EMBL/GenBank/DDBJ whole genome shotgun (WGS) entry which is preliminary data.</text>
</comment>
<evidence type="ECO:0000313" key="5">
    <source>
        <dbReference type="Proteomes" id="UP001170959"/>
    </source>
</evidence>
<keyword evidence="1 2" id="KW-0732">Signal</keyword>
<feature type="chain" id="PRO_5042615745" evidence="2">
    <location>
        <begin position="19"/>
        <end position="1045"/>
    </location>
</feature>
<dbReference type="Gene3D" id="2.60.120.260">
    <property type="entry name" value="Galactose-binding domain-like"/>
    <property type="match status" value="3"/>
</dbReference>
<dbReference type="EMBL" id="JACAGJ010000012">
    <property type="protein sequence ID" value="MDM1074157.1"/>
    <property type="molecule type" value="Genomic_DNA"/>
</dbReference>
<feature type="domain" description="Secretion system C-terminal sorting" evidence="3">
    <location>
        <begin position="974"/>
        <end position="1044"/>
    </location>
</feature>
<evidence type="ECO:0000313" key="4">
    <source>
        <dbReference type="EMBL" id="MDM1074157.1"/>
    </source>
</evidence>
<dbReference type="Proteomes" id="UP001170959">
    <property type="component" value="Unassembled WGS sequence"/>
</dbReference>
<name>A0AAJ1QHR8_9FLAO</name>
<dbReference type="NCBIfam" id="TIGR04183">
    <property type="entry name" value="Por_Secre_tail"/>
    <property type="match status" value="1"/>
</dbReference>
<evidence type="ECO:0000256" key="1">
    <source>
        <dbReference type="ARBA" id="ARBA00022729"/>
    </source>
</evidence>
<gene>
    <name evidence="4" type="ORF">HX001_16860</name>
</gene>
<dbReference type="SUPFAM" id="SSF51445">
    <property type="entry name" value="(Trans)glycosidases"/>
    <property type="match status" value="1"/>
</dbReference>
<feature type="signal peptide" evidence="2">
    <location>
        <begin position="1"/>
        <end position="18"/>
    </location>
</feature>
<protein>
    <submittedName>
        <fullName evidence="4">T9SS type A sorting domain-containing protein</fullName>
    </submittedName>
</protein>
<reference evidence="4" key="1">
    <citation type="submission" date="2020-06" db="EMBL/GenBank/DDBJ databases">
        <authorList>
            <person name="Dong N."/>
        </authorList>
    </citation>
    <scope>NUCLEOTIDE SEQUENCE</scope>
    <source>
        <strain evidence="4">R655-4</strain>
    </source>
</reference>
<accession>A0AAJ1QHR8</accession>
<dbReference type="RefSeq" id="WP_286494401.1">
    <property type="nucleotide sequence ID" value="NZ_JACAGJ010000012.1"/>
</dbReference>
<evidence type="ECO:0000259" key="3">
    <source>
        <dbReference type="Pfam" id="PF18962"/>
    </source>
</evidence>
<dbReference type="PANTHER" id="PTHR12631:SF10">
    <property type="entry name" value="BETA-XYLOSIDASE-LIKE PROTEIN-RELATED"/>
    <property type="match status" value="1"/>
</dbReference>